<dbReference type="InterPro" id="IPR050567">
    <property type="entry name" value="Mitochondrial_Carrier"/>
</dbReference>
<dbReference type="GO" id="GO:0031966">
    <property type="term" value="C:mitochondrial membrane"/>
    <property type="evidence" value="ECO:0007669"/>
    <property type="project" value="UniProtKB-SubCell"/>
</dbReference>
<keyword evidence="8 9" id="KW-0472">Membrane</keyword>
<name>G7E8G5_MIXOS</name>
<evidence type="ECO:0000313" key="12">
    <source>
        <dbReference type="Proteomes" id="UP000009131"/>
    </source>
</evidence>
<comment type="similarity">
    <text evidence="2 10">Belongs to the mitochondrial carrier (TC 2.A.29) family.</text>
</comment>
<keyword evidence="6" id="KW-1133">Transmembrane helix</keyword>
<dbReference type="RefSeq" id="XP_014567857.1">
    <property type="nucleotide sequence ID" value="XM_014712371.1"/>
</dbReference>
<evidence type="ECO:0000256" key="4">
    <source>
        <dbReference type="ARBA" id="ARBA00022692"/>
    </source>
</evidence>
<evidence type="ECO:0000256" key="7">
    <source>
        <dbReference type="ARBA" id="ARBA00023128"/>
    </source>
</evidence>
<reference evidence="11 12" key="1">
    <citation type="journal article" date="2011" name="J. Gen. Appl. Microbiol.">
        <title>Draft genome sequencing of the enigmatic basidiomycete Mixia osmundae.</title>
        <authorList>
            <person name="Nishida H."/>
            <person name="Nagatsuka Y."/>
            <person name="Sugiyama J."/>
        </authorList>
    </citation>
    <scope>NUCLEOTIDE SEQUENCE [LARGE SCALE GENOMIC DNA]</scope>
    <source>
        <strain evidence="12">CBS 9802 / IAM 14324 / JCM 22182 / KY 12970</strain>
    </source>
</reference>
<dbReference type="SUPFAM" id="SSF103506">
    <property type="entry name" value="Mitochondrial carrier"/>
    <property type="match status" value="1"/>
</dbReference>
<evidence type="ECO:0000256" key="2">
    <source>
        <dbReference type="ARBA" id="ARBA00006375"/>
    </source>
</evidence>
<evidence type="ECO:0000256" key="10">
    <source>
        <dbReference type="RuleBase" id="RU000488"/>
    </source>
</evidence>
<dbReference type="eggNOG" id="KOG0758">
    <property type="taxonomic scope" value="Eukaryota"/>
</dbReference>
<dbReference type="AlphaFoldDB" id="G7E8G5"/>
<dbReference type="EMBL" id="BABT02000179">
    <property type="protein sequence ID" value="GAA99125.1"/>
    <property type="molecule type" value="Genomic_DNA"/>
</dbReference>
<protein>
    <recommendedName>
        <fullName evidence="13">Mitochondrial carrier</fullName>
    </recommendedName>
</protein>
<sequence>MGESSPTMDAEKLQHPPPSTAASLIAGSFGGACQVIVGQPLDTIKTRAQTSPRGMFKGPLDIATQTIRKEGVLALYKGMASPLIGVAGVNSLLFAAYGQAKHLVSPYPELSLPQTALAGSMAGAANALLASPVEMFKIRMQGQYGQPTDKKLSKVLSEMWNTWGFRRGIMRGFWVTVVKEIPAYGGFYLAYEFSKRQFQKRHGPSTELPVWALLASGASGGALYWTLCYPLDVVKSRVQLADKPPNGANYIANTFSDPKRSRYFCRVRARHQVHA</sequence>
<comment type="subcellular location">
    <subcellularLocation>
        <location evidence="1">Mitochondrion membrane</location>
        <topology evidence="1">Multi-pass membrane protein</topology>
    </subcellularLocation>
</comment>
<dbReference type="GO" id="GO:0000064">
    <property type="term" value="F:L-ornithine transmembrane transporter activity"/>
    <property type="evidence" value="ECO:0007669"/>
    <property type="project" value="TreeGrafter"/>
</dbReference>
<reference evidence="11 12" key="2">
    <citation type="journal article" date="2012" name="Open Biol.">
        <title>Characteristics of nucleosomes and linker DNA regions on the genome of the basidiomycete Mixia osmundae revealed by mono- and dinucleosome mapping.</title>
        <authorList>
            <person name="Nishida H."/>
            <person name="Kondo S."/>
            <person name="Matsumoto T."/>
            <person name="Suzuki Y."/>
            <person name="Yoshikawa H."/>
            <person name="Taylor T.D."/>
            <person name="Sugiyama J."/>
        </authorList>
    </citation>
    <scope>NUCLEOTIDE SEQUENCE [LARGE SCALE GENOMIC DNA]</scope>
    <source>
        <strain evidence="12">CBS 9802 / IAM 14324 / JCM 22182 / KY 12970</strain>
    </source>
</reference>
<dbReference type="InterPro" id="IPR023395">
    <property type="entry name" value="MCP_dom_sf"/>
</dbReference>
<evidence type="ECO:0000256" key="5">
    <source>
        <dbReference type="ARBA" id="ARBA00022737"/>
    </source>
</evidence>
<proteinExistence type="inferred from homology"/>
<dbReference type="GO" id="GO:1990575">
    <property type="term" value="P:mitochondrial L-ornithine transmembrane transport"/>
    <property type="evidence" value="ECO:0007669"/>
    <property type="project" value="TreeGrafter"/>
</dbReference>
<evidence type="ECO:0000256" key="6">
    <source>
        <dbReference type="ARBA" id="ARBA00022989"/>
    </source>
</evidence>
<accession>G7E8G5</accession>
<evidence type="ECO:0000256" key="8">
    <source>
        <dbReference type="ARBA" id="ARBA00023136"/>
    </source>
</evidence>
<dbReference type="OrthoDB" id="14252at2759"/>
<keyword evidence="7" id="KW-0496">Mitochondrion</keyword>
<dbReference type="PROSITE" id="PS50920">
    <property type="entry name" value="SOLCAR"/>
    <property type="match status" value="2"/>
</dbReference>
<keyword evidence="5" id="KW-0677">Repeat</keyword>
<dbReference type="Gene3D" id="1.50.40.10">
    <property type="entry name" value="Mitochondrial carrier domain"/>
    <property type="match status" value="2"/>
</dbReference>
<dbReference type="PANTHER" id="PTHR45624:SF45">
    <property type="entry name" value="MITOCHONDRIAL CARRIER"/>
    <property type="match status" value="1"/>
</dbReference>
<dbReference type="OMA" id="VEMFKIR"/>
<evidence type="ECO:0000313" key="11">
    <source>
        <dbReference type="EMBL" id="GAA99125.1"/>
    </source>
</evidence>
<keyword evidence="12" id="KW-1185">Reference proteome</keyword>
<evidence type="ECO:0000256" key="9">
    <source>
        <dbReference type="PROSITE-ProRule" id="PRU00282"/>
    </source>
</evidence>
<feature type="repeat" description="Solcar" evidence="9">
    <location>
        <begin position="110"/>
        <end position="197"/>
    </location>
</feature>
<dbReference type="InParanoid" id="G7E8G5"/>
<keyword evidence="4 9" id="KW-0812">Transmembrane</keyword>
<evidence type="ECO:0000256" key="1">
    <source>
        <dbReference type="ARBA" id="ARBA00004225"/>
    </source>
</evidence>
<dbReference type="STRING" id="764103.G7E8G5"/>
<comment type="caution">
    <text evidence="11">The sequence shown here is derived from an EMBL/GenBank/DDBJ whole genome shotgun (WGS) entry which is preliminary data.</text>
</comment>
<gene>
    <name evidence="11" type="primary">Mo05815</name>
    <name evidence="11" type="ORF">E5Q_05815</name>
</gene>
<dbReference type="HOGENOM" id="CLU_015166_16_0_1"/>
<dbReference type="Proteomes" id="UP000009131">
    <property type="component" value="Unassembled WGS sequence"/>
</dbReference>
<keyword evidence="3 10" id="KW-0813">Transport</keyword>
<organism evidence="11 12">
    <name type="scientific">Mixia osmundae (strain CBS 9802 / IAM 14324 / JCM 22182 / KY 12970)</name>
    <dbReference type="NCBI Taxonomy" id="764103"/>
    <lineage>
        <taxon>Eukaryota</taxon>
        <taxon>Fungi</taxon>
        <taxon>Dikarya</taxon>
        <taxon>Basidiomycota</taxon>
        <taxon>Pucciniomycotina</taxon>
        <taxon>Mixiomycetes</taxon>
        <taxon>Mixiales</taxon>
        <taxon>Mixiaceae</taxon>
        <taxon>Mixia</taxon>
    </lineage>
</organism>
<dbReference type="InterPro" id="IPR018108">
    <property type="entry name" value="MCP_transmembrane"/>
</dbReference>
<dbReference type="PANTHER" id="PTHR45624">
    <property type="entry name" value="MITOCHONDRIAL BASIC AMINO ACIDS TRANSPORTER-RELATED"/>
    <property type="match status" value="1"/>
</dbReference>
<evidence type="ECO:0000256" key="3">
    <source>
        <dbReference type="ARBA" id="ARBA00022448"/>
    </source>
</evidence>
<evidence type="ECO:0008006" key="13">
    <source>
        <dbReference type="Google" id="ProtNLM"/>
    </source>
</evidence>
<dbReference type="Pfam" id="PF00153">
    <property type="entry name" value="Mito_carr"/>
    <property type="match status" value="3"/>
</dbReference>
<feature type="repeat" description="Solcar" evidence="9">
    <location>
        <begin position="18"/>
        <end position="103"/>
    </location>
</feature>